<reference evidence="2 3" key="1">
    <citation type="submission" date="2024-07" db="EMBL/GenBank/DDBJ databases">
        <title>Section-level genome sequencing and comparative genomics of Aspergillus sections Usti and Cavernicolus.</title>
        <authorList>
            <consortium name="Lawrence Berkeley National Laboratory"/>
            <person name="Nybo J.L."/>
            <person name="Vesth T.C."/>
            <person name="Theobald S."/>
            <person name="Frisvad J.C."/>
            <person name="Larsen T.O."/>
            <person name="Kjaerboelling I."/>
            <person name="Rothschild-Mancinelli K."/>
            <person name="Lyhne E.K."/>
            <person name="Kogle M.E."/>
            <person name="Barry K."/>
            <person name="Clum A."/>
            <person name="Na H."/>
            <person name="Ledsgaard L."/>
            <person name="Lin J."/>
            <person name="Lipzen A."/>
            <person name="Kuo A."/>
            <person name="Riley R."/>
            <person name="Mondo S."/>
            <person name="Labutti K."/>
            <person name="Haridas S."/>
            <person name="Pangalinan J."/>
            <person name="Salamov A.A."/>
            <person name="Simmons B.A."/>
            <person name="Magnuson J.K."/>
            <person name="Chen J."/>
            <person name="Drula E."/>
            <person name="Henrissat B."/>
            <person name="Wiebenga A."/>
            <person name="Lubbers R.J."/>
            <person name="Gomes A.C."/>
            <person name="Macurrencykelacurrency M.R."/>
            <person name="Stajich J."/>
            <person name="Grigoriev I.V."/>
            <person name="Mortensen U.H."/>
            <person name="De Vries R.P."/>
            <person name="Baker S.E."/>
            <person name="Andersen M.R."/>
        </authorList>
    </citation>
    <scope>NUCLEOTIDE SEQUENCE [LARGE SCALE GENOMIC DNA]</scope>
    <source>
        <strain evidence="2 3">CBS 449.75</strain>
    </source>
</reference>
<organism evidence="2 3">
    <name type="scientific">Aspergillus lucknowensis</name>
    <dbReference type="NCBI Taxonomy" id="176173"/>
    <lineage>
        <taxon>Eukaryota</taxon>
        <taxon>Fungi</taxon>
        <taxon>Dikarya</taxon>
        <taxon>Ascomycota</taxon>
        <taxon>Pezizomycotina</taxon>
        <taxon>Eurotiomycetes</taxon>
        <taxon>Eurotiomycetidae</taxon>
        <taxon>Eurotiales</taxon>
        <taxon>Aspergillaceae</taxon>
        <taxon>Aspergillus</taxon>
        <taxon>Aspergillus subgen. Nidulantes</taxon>
    </lineage>
</organism>
<keyword evidence="1" id="KW-0472">Membrane</keyword>
<dbReference type="EMBL" id="JBFXLQ010000011">
    <property type="protein sequence ID" value="KAL2869018.1"/>
    <property type="molecule type" value="Genomic_DNA"/>
</dbReference>
<sequence>MRVLSVRQKDHGCLSMMFLVVLGVMQRIFTANWLDGASMKLRGHIYPAILLVLLSFDRPCQASSRRSKYSILDLSLPLNYYP</sequence>
<accession>A0ABR4LWV3</accession>
<evidence type="ECO:0008006" key="4">
    <source>
        <dbReference type="Google" id="ProtNLM"/>
    </source>
</evidence>
<proteinExistence type="predicted"/>
<keyword evidence="3" id="KW-1185">Reference proteome</keyword>
<comment type="caution">
    <text evidence="2">The sequence shown here is derived from an EMBL/GenBank/DDBJ whole genome shotgun (WGS) entry which is preliminary data.</text>
</comment>
<keyword evidence="1" id="KW-1133">Transmembrane helix</keyword>
<dbReference type="RefSeq" id="XP_070887997.1">
    <property type="nucleotide sequence ID" value="XM_071028665.1"/>
</dbReference>
<dbReference type="GeneID" id="98143737"/>
<evidence type="ECO:0000256" key="1">
    <source>
        <dbReference type="SAM" id="Phobius"/>
    </source>
</evidence>
<evidence type="ECO:0000313" key="2">
    <source>
        <dbReference type="EMBL" id="KAL2869018.1"/>
    </source>
</evidence>
<feature type="transmembrane region" description="Helical" evidence="1">
    <location>
        <begin position="12"/>
        <end position="29"/>
    </location>
</feature>
<dbReference type="Proteomes" id="UP001610432">
    <property type="component" value="Unassembled WGS sequence"/>
</dbReference>
<keyword evidence="1" id="KW-0812">Transmembrane</keyword>
<name>A0ABR4LWV3_9EURO</name>
<protein>
    <recommendedName>
        <fullName evidence="4">Secreted protein</fullName>
    </recommendedName>
</protein>
<evidence type="ECO:0000313" key="3">
    <source>
        <dbReference type="Proteomes" id="UP001610432"/>
    </source>
</evidence>
<gene>
    <name evidence="2" type="ORF">BJX67DRAFT_348510</name>
</gene>